<accession>A0A550I056</accession>
<dbReference type="AlphaFoldDB" id="A0A550I056"/>
<sequence length="533" mass="60534">MKHSKFSTIVIFIATLLFISCSKDENVHPPSDELVTLSFNMIIHDLTRQSIQKQSINDIPECSEDTPFFVEIILMQDDIEIVGSSQDPFRIDLASGQLFTKYSSELELPPGNYSLEHFSVHNEAGDLLWLAPKNNGDMALFSSDPLPIDIELLAGTKPYIDVPVLCYDNRDVNEYGYLFFELDATPLLPYCFFANYCDDSGRHYPARYSLEISINDIIIYSEVNTTGINEAGNYFAEPLCAAIPVLSEFEDDEEYIDYAITLLDWDEVYTINEPQEISGSLSLEDIEDQFDGDDNVEYEHIFINCDEQVADIDLPDFESAVFSDPTNITNPYYGPDEGYIYEYEGYEIEDGEFPDEPSEVIIVERRAENKNILGISTVIQRDYVAEDGVIIEDTDDWLAQDDEGNLWYMGELSLNYDDEGNFLDTEGSWETGVDGALPGYWLPGNPQVGQRYYQEFYEGEAEDWAEVIALNETVILDVGTFENVLVTKDINPFESGVYELKYYAPGTGFIKEEKFEDDELVEIVILTGIIVID</sequence>
<gene>
    <name evidence="1" type="ORF">FGM01_12815</name>
</gene>
<dbReference type="OrthoDB" id="972683at2"/>
<evidence type="ECO:0000313" key="1">
    <source>
        <dbReference type="EMBL" id="TRO64366.1"/>
    </source>
</evidence>
<organism evidence="1 2">
    <name type="scientific">Christiangramia sabulilitoris</name>
    <dbReference type="NCBI Taxonomy" id="2583991"/>
    <lineage>
        <taxon>Bacteria</taxon>
        <taxon>Pseudomonadati</taxon>
        <taxon>Bacteroidota</taxon>
        <taxon>Flavobacteriia</taxon>
        <taxon>Flavobacteriales</taxon>
        <taxon>Flavobacteriaceae</taxon>
        <taxon>Christiangramia</taxon>
    </lineage>
</organism>
<dbReference type="PROSITE" id="PS51257">
    <property type="entry name" value="PROKAR_LIPOPROTEIN"/>
    <property type="match status" value="1"/>
</dbReference>
<keyword evidence="2" id="KW-1185">Reference proteome</keyword>
<dbReference type="EMBL" id="VHSF01000003">
    <property type="protein sequence ID" value="TRO64366.1"/>
    <property type="molecule type" value="Genomic_DNA"/>
</dbReference>
<dbReference type="Proteomes" id="UP000315131">
    <property type="component" value="Unassembled WGS sequence"/>
</dbReference>
<name>A0A550I056_9FLAO</name>
<dbReference type="RefSeq" id="WP_143411561.1">
    <property type="nucleotide sequence ID" value="NZ_VHSF01000003.1"/>
</dbReference>
<reference evidence="1 2" key="1">
    <citation type="submission" date="2019-06" db="EMBL/GenBank/DDBJ databases">
        <title>Gramella sabulilitoris sp. nov., isolated from a marine sand.</title>
        <authorList>
            <person name="Yoon J.-H."/>
        </authorList>
    </citation>
    <scope>NUCLEOTIDE SEQUENCE [LARGE SCALE GENOMIC DNA]</scope>
    <source>
        <strain evidence="1 2">HSMS-1</strain>
    </source>
</reference>
<protein>
    <submittedName>
        <fullName evidence="1">Uncharacterized protein</fullName>
    </submittedName>
</protein>
<comment type="caution">
    <text evidence="1">The sequence shown here is derived from an EMBL/GenBank/DDBJ whole genome shotgun (WGS) entry which is preliminary data.</text>
</comment>
<evidence type="ECO:0000313" key="2">
    <source>
        <dbReference type="Proteomes" id="UP000315131"/>
    </source>
</evidence>
<proteinExistence type="predicted"/>